<reference evidence="6" key="2">
    <citation type="submission" date="2025-08" db="UniProtKB">
        <authorList>
            <consortium name="Ensembl"/>
        </authorList>
    </citation>
    <scope>IDENTIFICATION</scope>
</reference>
<dbReference type="GO" id="GO:0043679">
    <property type="term" value="C:axon terminus"/>
    <property type="evidence" value="ECO:0007669"/>
    <property type="project" value="TreeGrafter"/>
</dbReference>
<reference evidence="6" key="1">
    <citation type="submission" date="2021-06" db="EMBL/GenBank/DDBJ databases">
        <authorList>
            <consortium name="Wellcome Sanger Institute Data Sharing"/>
        </authorList>
    </citation>
    <scope>NUCLEOTIDE SEQUENCE [LARGE SCALE GENOMIC DNA]</scope>
</reference>
<accession>A0A8C4RSM3</accession>
<feature type="signal peptide" evidence="5">
    <location>
        <begin position="1"/>
        <end position="19"/>
    </location>
</feature>
<evidence type="ECO:0000256" key="3">
    <source>
        <dbReference type="ARBA" id="ARBA00022525"/>
    </source>
</evidence>
<evidence type="ECO:0000313" key="6">
    <source>
        <dbReference type="Ensembl" id="ENSECRP00000007023.1"/>
    </source>
</evidence>
<evidence type="ECO:0000256" key="2">
    <source>
        <dbReference type="ARBA" id="ARBA00008543"/>
    </source>
</evidence>
<dbReference type="GO" id="GO:0005576">
    <property type="term" value="C:extracellular region"/>
    <property type="evidence" value="ECO:0007669"/>
    <property type="project" value="UniProtKB-SubCell"/>
</dbReference>
<evidence type="ECO:0000256" key="4">
    <source>
        <dbReference type="ARBA" id="ARBA00023157"/>
    </source>
</evidence>
<keyword evidence="4" id="KW-1015">Disulfide bond</keyword>
<dbReference type="PANTHER" id="PTHR11438">
    <property type="entry name" value="PROENKEPHALIN"/>
    <property type="match status" value="1"/>
</dbReference>
<dbReference type="OrthoDB" id="9884757at2759"/>
<evidence type="ECO:0000313" key="7">
    <source>
        <dbReference type="Proteomes" id="UP000694620"/>
    </source>
</evidence>
<keyword evidence="7" id="KW-1185">Reference proteome</keyword>
<dbReference type="InterPro" id="IPR006024">
    <property type="entry name" value="Opioid_neupept"/>
</dbReference>
<dbReference type="PANTHER" id="PTHR11438:SF2">
    <property type="entry name" value="PREPRONOCICEPTIN"/>
    <property type="match status" value="1"/>
</dbReference>
<dbReference type="Pfam" id="PF01160">
    <property type="entry name" value="Opiods_neuropep"/>
    <property type="match status" value="1"/>
</dbReference>
<dbReference type="Proteomes" id="UP000694620">
    <property type="component" value="Chromosome 3"/>
</dbReference>
<dbReference type="AlphaFoldDB" id="A0A8C4RSM3"/>
<dbReference type="PRINTS" id="PR01028">
    <property type="entry name" value="OPIOIDPRCRSR"/>
</dbReference>
<keyword evidence="3" id="KW-0964">Secreted</keyword>
<dbReference type="RefSeq" id="XP_051780241.1">
    <property type="nucleotide sequence ID" value="XM_051924281.1"/>
</dbReference>
<dbReference type="GeneTree" id="ENSGT00950000183149"/>
<name>A0A8C4RSM3_ERPCA</name>
<comment type="subcellular location">
    <subcellularLocation>
        <location evidence="1">Secreted</location>
    </subcellularLocation>
</comment>
<gene>
    <name evidence="6" type="primary">LOC114649702</name>
</gene>
<evidence type="ECO:0000256" key="5">
    <source>
        <dbReference type="SAM" id="SignalP"/>
    </source>
</evidence>
<protein>
    <submittedName>
        <fullName evidence="6">Prepronociceptin b</fullName>
    </submittedName>
</protein>
<dbReference type="GO" id="GO:0005886">
    <property type="term" value="C:plasma membrane"/>
    <property type="evidence" value="ECO:0007669"/>
    <property type="project" value="TreeGrafter"/>
</dbReference>
<dbReference type="Ensembl" id="ENSECRT00000007135.1">
    <property type="protein sequence ID" value="ENSECRP00000007023.1"/>
    <property type="gene ID" value="ENSECRG00000004687.1"/>
</dbReference>
<dbReference type="GO" id="GO:0030425">
    <property type="term" value="C:dendrite"/>
    <property type="evidence" value="ECO:0007669"/>
    <property type="project" value="TreeGrafter"/>
</dbReference>
<sequence>MKTLLRIMLFLCLSLPGHCDCQRECLICSQKLFLQKTFNRLVCIDECERRVATALIWDACDKAIVNSLTQDQDGGLLRLESEEVTLPKDWKDGTIYTALLKHLTDVVKASGGSIREEDQKMSQTPMDYLEEQDVQESSNSNGENYEIFLGNHNLSKRFGGFLKGKYGYKKLLYPGKSLYKRYGGFIGVRKSARKWNNQKRFSEFLKQYLGMSTRSSEYDSLSTDITVQNDI</sequence>
<dbReference type="GeneID" id="114649702"/>
<dbReference type="GO" id="GO:0043025">
    <property type="term" value="C:neuronal cell body"/>
    <property type="evidence" value="ECO:0007669"/>
    <property type="project" value="TreeGrafter"/>
</dbReference>
<proteinExistence type="inferred from homology"/>
<organism evidence="6 7">
    <name type="scientific">Erpetoichthys calabaricus</name>
    <name type="common">Rope fish</name>
    <name type="synonym">Calamoichthys calabaricus</name>
    <dbReference type="NCBI Taxonomy" id="27687"/>
    <lineage>
        <taxon>Eukaryota</taxon>
        <taxon>Metazoa</taxon>
        <taxon>Chordata</taxon>
        <taxon>Craniata</taxon>
        <taxon>Vertebrata</taxon>
        <taxon>Euteleostomi</taxon>
        <taxon>Actinopterygii</taxon>
        <taxon>Polypteriformes</taxon>
        <taxon>Polypteridae</taxon>
        <taxon>Erpetoichthys</taxon>
    </lineage>
</organism>
<dbReference type="GO" id="GO:0007268">
    <property type="term" value="P:chemical synaptic transmission"/>
    <property type="evidence" value="ECO:0007669"/>
    <property type="project" value="TreeGrafter"/>
</dbReference>
<keyword evidence="5" id="KW-0732">Signal</keyword>
<dbReference type="GO" id="GO:0007218">
    <property type="term" value="P:neuropeptide signaling pathway"/>
    <property type="evidence" value="ECO:0007669"/>
    <property type="project" value="InterPro"/>
</dbReference>
<reference evidence="6" key="3">
    <citation type="submission" date="2025-09" db="UniProtKB">
        <authorList>
            <consortium name="Ensembl"/>
        </authorList>
    </citation>
    <scope>IDENTIFICATION</scope>
</reference>
<evidence type="ECO:0000256" key="1">
    <source>
        <dbReference type="ARBA" id="ARBA00004613"/>
    </source>
</evidence>
<dbReference type="GO" id="GO:0007600">
    <property type="term" value="P:sensory perception"/>
    <property type="evidence" value="ECO:0007669"/>
    <property type="project" value="TreeGrafter"/>
</dbReference>
<comment type="similarity">
    <text evidence="2">Belongs to the opioid neuropeptide precursor family.</text>
</comment>
<dbReference type="GO" id="GO:0031628">
    <property type="term" value="F:opioid receptor binding"/>
    <property type="evidence" value="ECO:0007669"/>
    <property type="project" value="TreeGrafter"/>
</dbReference>
<feature type="chain" id="PRO_5034522823" evidence="5">
    <location>
        <begin position="20"/>
        <end position="231"/>
    </location>
</feature>